<dbReference type="GO" id="GO:0046872">
    <property type="term" value="F:metal ion binding"/>
    <property type="evidence" value="ECO:0007669"/>
    <property type="project" value="UniProtKB-KW"/>
</dbReference>
<evidence type="ECO:0000256" key="1">
    <source>
        <dbReference type="ARBA" id="ARBA00008779"/>
    </source>
</evidence>
<reference evidence="7 8" key="1">
    <citation type="submission" date="2018-02" db="EMBL/GenBank/DDBJ databases">
        <title>Comparative genomes isolates from brazilian mangrove.</title>
        <authorList>
            <person name="Araujo J.E."/>
            <person name="Taketani R.G."/>
            <person name="Silva M.C.P."/>
            <person name="Loureco M.V."/>
            <person name="Andreote F.D."/>
        </authorList>
    </citation>
    <scope>NUCLEOTIDE SEQUENCE [LARGE SCALE GENOMIC DNA]</scope>
    <source>
        <strain evidence="7 8">Nap-Phe MGV</strain>
    </source>
</reference>
<sequence>MIHSYHLRAASLCLLLLAGFTPLHAESTSQPNSSQPNIVVILADDMGYSDIGCYGSEIKTPALDTLAESGLRFTQFYNTARCCPTRASLLTGLYPHQAGVGHMVTGNYDPNQYPGYHQNLNDRCQTIAQVLEPAGYSTYMSGKWHVCHDIQPDGPKHTWPLQRGFDQFYGTITGAGSFYDPAALCRGNTLITPENDAEYKPEQFYYTDAIGDNAVSFLQQHEQSSDDKPFFLYVAFTSAHWPMHALPEDIEKYEGVYNKGYGKIRKDRFEKLQEEGLIDPQWKMAARAGNWKQIKEKPWEVACMQVYAAMIDRMDQNVAKITQQLKDSGEFDNTLVFYMQDNGGCAEGVGRQRDKNLPEPRPAMAADELQMAIIPKFARDGRPVRHGPETTPGAADTYIAYGRNWANVSNTPFREYKHWVHEGGIATPLIVHWPSGIEEAERGKLVSTPSHLIDIMATCVDVAGATYPAEVDGKSITPLPGISLAPAFAGDEVKRPTPIFWEHEANCAVRDGKWKIVRYGRMGSGETKPWELHDMEADRTEQNDLASQHPEIVEKMAAQWQSWAEEADVLPWPWGNLNK</sequence>
<keyword evidence="2" id="KW-0479">Metal-binding</keyword>
<dbReference type="Gene3D" id="3.30.1120.10">
    <property type="match status" value="1"/>
</dbReference>
<keyword evidence="4" id="KW-0106">Calcium</keyword>
<dbReference type="PANTHER" id="PTHR42693">
    <property type="entry name" value="ARYLSULFATASE FAMILY MEMBER"/>
    <property type="match status" value="1"/>
</dbReference>
<dbReference type="InterPro" id="IPR000917">
    <property type="entry name" value="Sulfatase_N"/>
</dbReference>
<dbReference type="RefSeq" id="WP_105335882.1">
    <property type="nucleotide sequence ID" value="NZ_PUHZ01000014.1"/>
</dbReference>
<protein>
    <submittedName>
        <fullName evidence="7">Arylsulfatase</fullName>
    </submittedName>
</protein>
<evidence type="ECO:0000256" key="3">
    <source>
        <dbReference type="ARBA" id="ARBA00022801"/>
    </source>
</evidence>
<proteinExistence type="inferred from homology"/>
<organism evidence="7 8">
    <name type="scientific">Blastopirellula marina</name>
    <dbReference type="NCBI Taxonomy" id="124"/>
    <lineage>
        <taxon>Bacteria</taxon>
        <taxon>Pseudomonadati</taxon>
        <taxon>Planctomycetota</taxon>
        <taxon>Planctomycetia</taxon>
        <taxon>Pirellulales</taxon>
        <taxon>Pirellulaceae</taxon>
        <taxon>Blastopirellula</taxon>
    </lineage>
</organism>
<dbReference type="InterPro" id="IPR024607">
    <property type="entry name" value="Sulfatase_CS"/>
</dbReference>
<feature type="chain" id="PRO_5015758473" evidence="5">
    <location>
        <begin position="26"/>
        <end position="579"/>
    </location>
</feature>
<evidence type="ECO:0000256" key="5">
    <source>
        <dbReference type="SAM" id="SignalP"/>
    </source>
</evidence>
<feature type="domain" description="Sulfatase N-terminal" evidence="6">
    <location>
        <begin position="36"/>
        <end position="465"/>
    </location>
</feature>
<comment type="caution">
    <text evidence="7">The sequence shown here is derived from an EMBL/GenBank/DDBJ whole genome shotgun (WGS) entry which is preliminary data.</text>
</comment>
<feature type="signal peptide" evidence="5">
    <location>
        <begin position="1"/>
        <end position="25"/>
    </location>
</feature>
<dbReference type="EMBL" id="PUHZ01000014">
    <property type="protein sequence ID" value="PQO45391.1"/>
    <property type="molecule type" value="Genomic_DNA"/>
</dbReference>
<dbReference type="SUPFAM" id="SSF53649">
    <property type="entry name" value="Alkaline phosphatase-like"/>
    <property type="match status" value="1"/>
</dbReference>
<keyword evidence="3" id="KW-0378">Hydrolase</keyword>
<dbReference type="OrthoDB" id="9783154at2"/>
<dbReference type="Gene3D" id="3.40.720.10">
    <property type="entry name" value="Alkaline Phosphatase, subunit A"/>
    <property type="match status" value="1"/>
</dbReference>
<evidence type="ECO:0000259" key="6">
    <source>
        <dbReference type="Pfam" id="PF00884"/>
    </source>
</evidence>
<evidence type="ECO:0000256" key="4">
    <source>
        <dbReference type="ARBA" id="ARBA00022837"/>
    </source>
</evidence>
<keyword evidence="5" id="KW-0732">Signal</keyword>
<evidence type="ECO:0000256" key="2">
    <source>
        <dbReference type="ARBA" id="ARBA00022723"/>
    </source>
</evidence>
<dbReference type="PANTHER" id="PTHR42693:SF53">
    <property type="entry name" value="ENDO-4-O-SULFATASE"/>
    <property type="match status" value="1"/>
</dbReference>
<dbReference type="Proteomes" id="UP000237819">
    <property type="component" value="Unassembled WGS sequence"/>
</dbReference>
<gene>
    <name evidence="7" type="ORF">C5Y93_13135</name>
</gene>
<dbReference type="Pfam" id="PF00884">
    <property type="entry name" value="Sulfatase"/>
    <property type="match status" value="1"/>
</dbReference>
<dbReference type="CDD" id="cd16025">
    <property type="entry name" value="PAS_like"/>
    <property type="match status" value="1"/>
</dbReference>
<dbReference type="FunFam" id="3.40.720.10:FF:000047">
    <property type="entry name" value="Arylsulfatase"/>
    <property type="match status" value="1"/>
</dbReference>
<dbReference type="PROSITE" id="PS00149">
    <property type="entry name" value="SULFATASE_2"/>
    <property type="match status" value="1"/>
</dbReference>
<name>A0A2S8GM44_9BACT</name>
<comment type="similarity">
    <text evidence="1">Belongs to the sulfatase family.</text>
</comment>
<dbReference type="InterPro" id="IPR017850">
    <property type="entry name" value="Alkaline_phosphatase_core_sf"/>
</dbReference>
<accession>A0A2S8GM44</accession>
<evidence type="ECO:0000313" key="8">
    <source>
        <dbReference type="Proteomes" id="UP000237819"/>
    </source>
</evidence>
<dbReference type="GO" id="GO:0004065">
    <property type="term" value="F:arylsulfatase activity"/>
    <property type="evidence" value="ECO:0007669"/>
    <property type="project" value="TreeGrafter"/>
</dbReference>
<dbReference type="InterPro" id="IPR050738">
    <property type="entry name" value="Sulfatase"/>
</dbReference>
<dbReference type="AlphaFoldDB" id="A0A2S8GM44"/>
<evidence type="ECO:0000313" key="7">
    <source>
        <dbReference type="EMBL" id="PQO45391.1"/>
    </source>
</evidence>